<comment type="caution">
    <text evidence="2">The sequence shown here is derived from an EMBL/GenBank/DDBJ whole genome shotgun (WGS) entry which is preliminary data.</text>
</comment>
<proteinExistence type="predicted"/>
<accession>A0A4Q9DNA4</accession>
<gene>
    <name evidence="2" type="ORF">EYB31_18290</name>
</gene>
<keyword evidence="3" id="KW-1185">Reference proteome</keyword>
<name>A0A4Q9DNA4_9BACL</name>
<organism evidence="2 3">
    <name type="scientific">Paenibacillus thalictri</name>
    <dbReference type="NCBI Taxonomy" id="2527873"/>
    <lineage>
        <taxon>Bacteria</taxon>
        <taxon>Bacillati</taxon>
        <taxon>Bacillota</taxon>
        <taxon>Bacilli</taxon>
        <taxon>Bacillales</taxon>
        <taxon>Paenibacillaceae</taxon>
        <taxon>Paenibacillus</taxon>
    </lineage>
</organism>
<protein>
    <recommendedName>
        <fullName evidence="4">DUF669 domain-containing protein</fullName>
    </recommendedName>
</protein>
<sequence>MAIIRLREPRELLSQGEYHAQIRGVTTLNDIETKFGPKKMMKVTFTVSYNGKTQTVSERYNVSTHPDSNMSRLLRVFYEDIPDELDTDMLIGRECRIVIEHRTLSDGTPWNGVKEVLPPQQITTATLPVEPSTAAPNNNAVVRAIRPRPPLAEAAARRARRDNLPVTDASPIFEVDQP</sequence>
<evidence type="ECO:0000313" key="3">
    <source>
        <dbReference type="Proteomes" id="UP000293142"/>
    </source>
</evidence>
<evidence type="ECO:0008006" key="4">
    <source>
        <dbReference type="Google" id="ProtNLM"/>
    </source>
</evidence>
<evidence type="ECO:0000313" key="2">
    <source>
        <dbReference type="EMBL" id="TBL77420.1"/>
    </source>
</evidence>
<dbReference type="Proteomes" id="UP000293142">
    <property type="component" value="Unassembled WGS sequence"/>
</dbReference>
<dbReference type="RefSeq" id="WP_131014810.1">
    <property type="nucleotide sequence ID" value="NZ_SIRE01000012.1"/>
</dbReference>
<dbReference type="EMBL" id="SIRE01000012">
    <property type="protein sequence ID" value="TBL77420.1"/>
    <property type="molecule type" value="Genomic_DNA"/>
</dbReference>
<dbReference type="OrthoDB" id="9945074at2"/>
<evidence type="ECO:0000256" key="1">
    <source>
        <dbReference type="SAM" id="MobiDB-lite"/>
    </source>
</evidence>
<feature type="region of interest" description="Disordered" evidence="1">
    <location>
        <begin position="153"/>
        <end position="178"/>
    </location>
</feature>
<dbReference type="AlphaFoldDB" id="A0A4Q9DNA4"/>
<reference evidence="2 3" key="1">
    <citation type="submission" date="2019-02" db="EMBL/GenBank/DDBJ databases">
        <title>Paenibacillus sp. nov., isolated from surface-sterilized tissue of Thalictrum simplex L.</title>
        <authorList>
            <person name="Tuo L."/>
        </authorList>
    </citation>
    <scope>NUCLEOTIDE SEQUENCE [LARGE SCALE GENOMIC DNA]</scope>
    <source>
        <strain evidence="2 3">N2SHLJ1</strain>
    </source>
</reference>